<proteinExistence type="predicted"/>
<organism evidence="1 2">
    <name type="scientific">Symbiodinium natans</name>
    <dbReference type="NCBI Taxonomy" id="878477"/>
    <lineage>
        <taxon>Eukaryota</taxon>
        <taxon>Sar</taxon>
        <taxon>Alveolata</taxon>
        <taxon>Dinophyceae</taxon>
        <taxon>Suessiales</taxon>
        <taxon>Symbiodiniaceae</taxon>
        <taxon>Symbiodinium</taxon>
    </lineage>
</organism>
<protein>
    <submittedName>
        <fullName evidence="1">Rnf12-b protein</fullName>
    </submittedName>
</protein>
<dbReference type="EMBL" id="CAJNDS010002413">
    <property type="protein sequence ID" value="CAE7465731.1"/>
    <property type="molecule type" value="Genomic_DNA"/>
</dbReference>
<name>A0A812S629_9DINO</name>
<accession>A0A812S629</accession>
<dbReference type="OrthoDB" id="423558at2759"/>
<sequence length="112" mass="12941">MGGCQFCHIHKDRLEANLQRPGKQIRVRLKRTMHNLLQARETSPDRAHEELQRWARGSCFARNLLAGYLDREGQEHVEQQGLNRIHVQDQTLPSRVSDAELFSFLKGVPLSL</sequence>
<dbReference type="Proteomes" id="UP000604046">
    <property type="component" value="Unassembled WGS sequence"/>
</dbReference>
<evidence type="ECO:0000313" key="1">
    <source>
        <dbReference type="EMBL" id="CAE7465731.1"/>
    </source>
</evidence>
<dbReference type="AlphaFoldDB" id="A0A812S629"/>
<comment type="caution">
    <text evidence="1">The sequence shown here is derived from an EMBL/GenBank/DDBJ whole genome shotgun (WGS) entry which is preliminary data.</text>
</comment>
<gene>
    <name evidence="1" type="primary">rnf12-b</name>
    <name evidence="1" type="ORF">SNAT2548_LOCUS25998</name>
</gene>
<reference evidence="1" key="1">
    <citation type="submission" date="2021-02" db="EMBL/GenBank/DDBJ databases">
        <authorList>
            <person name="Dougan E. K."/>
            <person name="Rhodes N."/>
            <person name="Thang M."/>
            <person name="Chan C."/>
        </authorList>
    </citation>
    <scope>NUCLEOTIDE SEQUENCE</scope>
</reference>
<keyword evidence="2" id="KW-1185">Reference proteome</keyword>
<evidence type="ECO:0000313" key="2">
    <source>
        <dbReference type="Proteomes" id="UP000604046"/>
    </source>
</evidence>